<gene>
    <name evidence="1" type="ORF">LTR37_004791</name>
</gene>
<name>A0ACC3NLH2_9PEZI</name>
<accession>A0ACC3NLH2</accession>
<organism evidence="1 2">
    <name type="scientific">Vermiconidia calcicola</name>
    <dbReference type="NCBI Taxonomy" id="1690605"/>
    <lineage>
        <taxon>Eukaryota</taxon>
        <taxon>Fungi</taxon>
        <taxon>Dikarya</taxon>
        <taxon>Ascomycota</taxon>
        <taxon>Pezizomycotina</taxon>
        <taxon>Dothideomycetes</taxon>
        <taxon>Dothideomycetidae</taxon>
        <taxon>Mycosphaerellales</taxon>
        <taxon>Extremaceae</taxon>
        <taxon>Vermiconidia</taxon>
    </lineage>
</organism>
<reference evidence="1" key="1">
    <citation type="submission" date="2023-07" db="EMBL/GenBank/DDBJ databases">
        <title>Black Yeasts Isolated from many extreme environments.</title>
        <authorList>
            <person name="Coleine C."/>
            <person name="Stajich J.E."/>
            <person name="Selbmann L."/>
        </authorList>
    </citation>
    <scope>NUCLEOTIDE SEQUENCE</scope>
    <source>
        <strain evidence="1">CCFEE 5714</strain>
    </source>
</reference>
<protein>
    <submittedName>
        <fullName evidence="1">Uncharacterized protein</fullName>
    </submittedName>
</protein>
<evidence type="ECO:0000313" key="1">
    <source>
        <dbReference type="EMBL" id="KAK3718875.1"/>
    </source>
</evidence>
<evidence type="ECO:0000313" key="2">
    <source>
        <dbReference type="Proteomes" id="UP001281147"/>
    </source>
</evidence>
<dbReference type="EMBL" id="JAUTXU010000029">
    <property type="protein sequence ID" value="KAK3718875.1"/>
    <property type="molecule type" value="Genomic_DNA"/>
</dbReference>
<dbReference type="Proteomes" id="UP001281147">
    <property type="component" value="Unassembled WGS sequence"/>
</dbReference>
<sequence length="101" mass="11625">MARTKGEENTREELSAIKNLLRLLDDTTVAQKAIITGCLALVEDVEAHVNLKLREEEAEQPKQYCATCERVTDWFHDRFEGPPEGFTWVFRCVECDEPDPK</sequence>
<comment type="caution">
    <text evidence="1">The sequence shown here is derived from an EMBL/GenBank/DDBJ whole genome shotgun (WGS) entry which is preliminary data.</text>
</comment>
<proteinExistence type="predicted"/>
<keyword evidence="2" id="KW-1185">Reference proteome</keyword>